<dbReference type="InterPro" id="IPR003010">
    <property type="entry name" value="C-N_Hydrolase"/>
</dbReference>
<keyword evidence="4" id="KW-1185">Reference proteome</keyword>
<proteinExistence type="inferred from homology"/>
<comment type="similarity">
    <text evidence="1">Belongs to the carbon-nitrogen hydrolase superfamily. Nitrilase family.</text>
</comment>
<dbReference type="PROSITE" id="PS50263">
    <property type="entry name" value="CN_HYDROLASE"/>
    <property type="match status" value="1"/>
</dbReference>
<reference evidence="3 4" key="1">
    <citation type="submission" date="2015-09" db="EMBL/GenBank/DDBJ databases">
        <title>Host preference determinants of Valsa canker pathogens revealed by comparative genomics.</title>
        <authorList>
            <person name="Yin Z."/>
            <person name="Huang L."/>
        </authorList>
    </citation>
    <scope>NUCLEOTIDE SEQUENCE [LARGE SCALE GENOMIC DNA]</scope>
    <source>
        <strain evidence="3 4">03-1</strain>
    </source>
</reference>
<dbReference type="Gene3D" id="3.60.110.10">
    <property type="entry name" value="Carbon-nitrogen hydrolase"/>
    <property type="match status" value="1"/>
</dbReference>
<dbReference type="STRING" id="356882.A0A423W6T2"/>
<evidence type="ECO:0000259" key="2">
    <source>
        <dbReference type="PROSITE" id="PS50263"/>
    </source>
</evidence>
<dbReference type="EMBL" id="LKEA01000024">
    <property type="protein sequence ID" value="ROV99061.1"/>
    <property type="molecule type" value="Genomic_DNA"/>
</dbReference>
<dbReference type="SUPFAM" id="SSF56317">
    <property type="entry name" value="Carbon-nitrogen hydrolase"/>
    <property type="match status" value="1"/>
</dbReference>
<dbReference type="InterPro" id="IPR036526">
    <property type="entry name" value="C-N_Hydrolase_sf"/>
</dbReference>
<name>A0A423W6T2_9PEZI</name>
<gene>
    <name evidence="3" type="ORF">VMCG_06631</name>
</gene>
<evidence type="ECO:0000256" key="1">
    <source>
        <dbReference type="ARBA" id="ARBA00008129"/>
    </source>
</evidence>
<dbReference type="GO" id="GO:0003824">
    <property type="term" value="F:catalytic activity"/>
    <property type="evidence" value="ECO:0007669"/>
    <property type="project" value="InterPro"/>
</dbReference>
<dbReference type="PANTHER" id="PTHR46044">
    <property type="entry name" value="NITRILASE"/>
    <property type="match status" value="1"/>
</dbReference>
<dbReference type="PANTHER" id="PTHR46044:SF1">
    <property type="entry name" value="CN HYDROLASE DOMAIN-CONTAINING PROTEIN"/>
    <property type="match status" value="1"/>
</dbReference>
<comment type="caution">
    <text evidence="3">The sequence shown here is derived from an EMBL/GenBank/DDBJ whole genome shotgun (WGS) entry which is preliminary data.</text>
</comment>
<protein>
    <recommendedName>
        <fullName evidence="2">CN hydrolase domain-containing protein</fullName>
    </recommendedName>
</protein>
<organism evidence="3 4">
    <name type="scientific">Cytospora schulzeri</name>
    <dbReference type="NCBI Taxonomy" id="448051"/>
    <lineage>
        <taxon>Eukaryota</taxon>
        <taxon>Fungi</taxon>
        <taxon>Dikarya</taxon>
        <taxon>Ascomycota</taxon>
        <taxon>Pezizomycotina</taxon>
        <taxon>Sordariomycetes</taxon>
        <taxon>Sordariomycetidae</taxon>
        <taxon>Diaporthales</taxon>
        <taxon>Cytosporaceae</taxon>
        <taxon>Cytospora</taxon>
    </lineage>
</organism>
<accession>A0A423W6T2</accession>
<dbReference type="Pfam" id="PF00795">
    <property type="entry name" value="CN_hydrolase"/>
    <property type="match status" value="1"/>
</dbReference>
<sequence length="356" mass="38233">MSLPQFKLKAAVAHAAPVYMDKEATTAKAVRIIQDAGKQGVKLLAFPETFIPGFPYFTMAYPPLDQTAVLARYAEQSVVCSASDPSVRAIQEACRDAGVTVNLGVSERVDGGYTLFNSQVTIDHAGGILGVHRKLQPTYAERYVWGQGDGSTLRVWRVDVEGNGEDGEGNGAEGGQKGAKGGGYYNLGGLCCWENTLNGARQALIEEDQHIHVGAWPAISTMKGFDGGVGDAQIEALMKNHALTAQVFVLTAAPHVDDGCLGWMERNIGPQDFVKKGGGWSAIIHPFCSFLAGPETGGGDRLVVAELDSKDFGPVKVWIDGNGHYKRPEVLEMRVDRKQRWTVPGQSGSQVTKESV</sequence>
<dbReference type="Proteomes" id="UP000283895">
    <property type="component" value="Unassembled WGS sequence"/>
</dbReference>
<dbReference type="OrthoDB" id="10250282at2759"/>
<dbReference type="CDD" id="cd07564">
    <property type="entry name" value="nitrilases_CHs"/>
    <property type="match status" value="1"/>
</dbReference>
<dbReference type="AlphaFoldDB" id="A0A423W6T2"/>
<dbReference type="InterPro" id="IPR044149">
    <property type="entry name" value="Nitrilases_CHs"/>
</dbReference>
<evidence type="ECO:0000313" key="3">
    <source>
        <dbReference type="EMBL" id="ROV99061.1"/>
    </source>
</evidence>
<evidence type="ECO:0000313" key="4">
    <source>
        <dbReference type="Proteomes" id="UP000283895"/>
    </source>
</evidence>
<feature type="domain" description="CN hydrolase" evidence="2">
    <location>
        <begin position="8"/>
        <end position="309"/>
    </location>
</feature>